<protein>
    <submittedName>
        <fullName evidence="2">GCN5 family acetyltransferase</fullName>
    </submittedName>
</protein>
<organism evidence="2 3">
    <name type="scientific">Brachybacterium phenoliresistens</name>
    <dbReference type="NCBI Taxonomy" id="396014"/>
    <lineage>
        <taxon>Bacteria</taxon>
        <taxon>Bacillati</taxon>
        <taxon>Actinomycetota</taxon>
        <taxon>Actinomycetes</taxon>
        <taxon>Micrococcales</taxon>
        <taxon>Dermabacteraceae</taxon>
        <taxon>Brachybacterium</taxon>
    </lineage>
</organism>
<dbReference type="STRING" id="396014.BF93_03890"/>
<dbReference type="PANTHER" id="PTHR43441">
    <property type="entry name" value="RIBOSOMAL-PROTEIN-SERINE ACETYLTRANSFERASE"/>
    <property type="match status" value="1"/>
</dbReference>
<dbReference type="InterPro" id="IPR016181">
    <property type="entry name" value="Acyl_CoA_acyltransferase"/>
</dbReference>
<dbReference type="RefSeq" id="WP_038373483.1">
    <property type="nucleotide sequence ID" value="NZ_KK069999.1"/>
</dbReference>
<keyword evidence="3" id="KW-1185">Reference proteome</keyword>
<dbReference type="AlphaFoldDB" id="Z9JRF4"/>
<proteinExistence type="predicted"/>
<dbReference type="OrthoDB" id="3466127at2"/>
<dbReference type="GO" id="GO:0005737">
    <property type="term" value="C:cytoplasm"/>
    <property type="evidence" value="ECO:0007669"/>
    <property type="project" value="TreeGrafter"/>
</dbReference>
<dbReference type="PATRIC" id="fig|396014.3.peg.2809"/>
<gene>
    <name evidence="2" type="ORF">BF93_03890</name>
</gene>
<sequence length="216" mass="24012">MPDTLETLYPPLGLTLHAGDLTLRLLRDADLPEYAALLRRPIFADEAADHVFRWYAVDPEDRVRGALQFQWTQRAVAAPERWNLTFGIWARDQLIGTQDVVAVDFPRRRTVTSGSWLTRDAQGQGYGKLMRQMVLALAFDHLDAQRAESEAVLGNDPSFGVSRACGYALNGTRVTVTGDRPLVHQCFLVTPETFVRPQVPVTVEGLVPALRAMLGA</sequence>
<keyword evidence="2" id="KW-0808">Transferase</keyword>
<dbReference type="EMBL" id="JDYK01000016">
    <property type="protein sequence ID" value="EWS80332.1"/>
    <property type="molecule type" value="Genomic_DNA"/>
</dbReference>
<reference evidence="2 3" key="1">
    <citation type="submission" date="2014-02" db="EMBL/GenBank/DDBJ databases">
        <title>Genome sequence of Brachybacterium phenoliresistens strain W13A50.</title>
        <authorList>
            <person name="Wang X."/>
        </authorList>
    </citation>
    <scope>NUCLEOTIDE SEQUENCE [LARGE SCALE GENOMIC DNA]</scope>
    <source>
        <strain evidence="2 3">W13A50</strain>
    </source>
</reference>
<dbReference type="PROSITE" id="PS51186">
    <property type="entry name" value="GNAT"/>
    <property type="match status" value="1"/>
</dbReference>
<dbReference type="Pfam" id="PF13302">
    <property type="entry name" value="Acetyltransf_3"/>
    <property type="match status" value="1"/>
</dbReference>
<dbReference type="InterPro" id="IPR000182">
    <property type="entry name" value="GNAT_dom"/>
</dbReference>
<feature type="domain" description="N-acetyltransferase" evidence="1">
    <location>
        <begin position="21"/>
        <end position="189"/>
    </location>
</feature>
<dbReference type="PANTHER" id="PTHR43441:SF2">
    <property type="entry name" value="FAMILY ACETYLTRANSFERASE, PUTATIVE (AFU_ORTHOLOGUE AFUA_7G00850)-RELATED"/>
    <property type="match status" value="1"/>
</dbReference>
<name>Z9JRF4_9MICO</name>
<accession>Z9JRF4</accession>
<evidence type="ECO:0000313" key="3">
    <source>
        <dbReference type="Proteomes" id="UP000023067"/>
    </source>
</evidence>
<dbReference type="eggNOG" id="COG1670">
    <property type="taxonomic scope" value="Bacteria"/>
</dbReference>
<dbReference type="GO" id="GO:1990189">
    <property type="term" value="F:protein N-terminal-serine acetyltransferase activity"/>
    <property type="evidence" value="ECO:0007669"/>
    <property type="project" value="TreeGrafter"/>
</dbReference>
<dbReference type="GO" id="GO:0008999">
    <property type="term" value="F:protein-N-terminal-alanine acetyltransferase activity"/>
    <property type="evidence" value="ECO:0007669"/>
    <property type="project" value="TreeGrafter"/>
</dbReference>
<dbReference type="InterPro" id="IPR051908">
    <property type="entry name" value="Ribosomal_N-acetyltransferase"/>
</dbReference>
<dbReference type="HOGENOM" id="CLU_106319_0_0_11"/>
<evidence type="ECO:0000313" key="2">
    <source>
        <dbReference type="EMBL" id="EWS80332.1"/>
    </source>
</evidence>
<dbReference type="SUPFAM" id="SSF55729">
    <property type="entry name" value="Acyl-CoA N-acyltransferases (Nat)"/>
    <property type="match status" value="1"/>
</dbReference>
<comment type="caution">
    <text evidence="2">The sequence shown here is derived from an EMBL/GenBank/DDBJ whole genome shotgun (WGS) entry which is preliminary data.</text>
</comment>
<dbReference type="Gene3D" id="3.40.630.30">
    <property type="match status" value="1"/>
</dbReference>
<dbReference type="Proteomes" id="UP000023067">
    <property type="component" value="Unassembled WGS sequence"/>
</dbReference>
<evidence type="ECO:0000259" key="1">
    <source>
        <dbReference type="PROSITE" id="PS51186"/>
    </source>
</evidence>